<feature type="domain" description="Major facilitator superfamily (MFS) profile" evidence="8">
    <location>
        <begin position="32"/>
        <end position="480"/>
    </location>
</feature>
<feature type="transmembrane region" description="Helical" evidence="7">
    <location>
        <begin position="27"/>
        <end position="42"/>
    </location>
</feature>
<proteinExistence type="predicted"/>
<feature type="transmembrane region" description="Helical" evidence="7">
    <location>
        <begin position="312"/>
        <end position="331"/>
    </location>
</feature>
<feature type="transmembrane region" description="Helical" evidence="7">
    <location>
        <begin position="352"/>
        <end position="371"/>
    </location>
</feature>
<feature type="transmembrane region" description="Helical" evidence="7">
    <location>
        <begin position="377"/>
        <end position="401"/>
    </location>
</feature>
<feature type="transmembrane region" description="Helical" evidence="7">
    <location>
        <begin position="98"/>
        <end position="117"/>
    </location>
</feature>
<dbReference type="Gene3D" id="1.20.1720.10">
    <property type="entry name" value="Multidrug resistance protein D"/>
    <property type="match status" value="1"/>
</dbReference>
<dbReference type="GO" id="GO:0005886">
    <property type="term" value="C:plasma membrane"/>
    <property type="evidence" value="ECO:0007669"/>
    <property type="project" value="UniProtKB-SubCell"/>
</dbReference>
<dbReference type="PANTHER" id="PTHR42718:SF46">
    <property type="entry name" value="BLR6921 PROTEIN"/>
    <property type="match status" value="1"/>
</dbReference>
<dbReference type="KEGG" id="yen:YE2029"/>
<comment type="subcellular location">
    <subcellularLocation>
        <location evidence="1">Cell membrane</location>
        <topology evidence="1">Multi-pass membrane protein</topology>
    </subcellularLocation>
</comment>
<dbReference type="Gene3D" id="1.20.1250.20">
    <property type="entry name" value="MFS general substrate transporter like domains"/>
    <property type="match status" value="1"/>
</dbReference>
<sequence length="491" mass="53122">MRQISALPLFISACSMSQPNAITPAKVLGPALPLLVAGAFFMENLDATVIVTAMPQMASAFAVHPIDMNIGISAYILTLTVFIPASGWIANRFGARNIFTAAMVVFTLASVFCALSTDLATFTAARILQGIGGAMMVPVGRLIVLRNTSKADLIKAIATITWPGLVAPILGPPVGGFLTTYASWHWIFILNVPLGIFGIWLAWRLIPEESPQKETPFDMLGFLLTASACFSLMFGLELFNHQTLSRWIPLLCISASLLLGGLAVYHAKRQISPLIDLWALRIKSYSVTIWSGSLYRIAIGAVPFLLPLLFQLGFGMSAFDAGLLVLAVFAGNLMMKPFTSAILYRFRFRSTLLVNGLLNAVAIFACALITPETPHTLIILLLFISGLTRSMQFTALNTLAYSEIPGPKMGGANTFSNMIQQLAMGLGIAIGALALRIAEWFHPYRSGVIPLENFQIAFVVIGVVALLSIVDTLTLSRDAGDEVRKRPSRLK</sequence>
<evidence type="ECO:0000256" key="3">
    <source>
        <dbReference type="ARBA" id="ARBA00022475"/>
    </source>
</evidence>
<name>A1JMR3_YERE8</name>
<dbReference type="Proteomes" id="UP000000642">
    <property type="component" value="Chromosome"/>
</dbReference>
<feature type="transmembrane region" description="Helical" evidence="7">
    <location>
        <begin position="156"/>
        <end position="178"/>
    </location>
</feature>
<feature type="transmembrane region" description="Helical" evidence="7">
    <location>
        <begin position="454"/>
        <end position="476"/>
    </location>
</feature>
<dbReference type="AlphaFoldDB" id="A1JMR3"/>
<keyword evidence="5 7" id="KW-1133">Transmembrane helix</keyword>
<evidence type="ECO:0000256" key="1">
    <source>
        <dbReference type="ARBA" id="ARBA00004651"/>
    </source>
</evidence>
<reference evidence="9 10" key="1">
    <citation type="journal article" date="2006" name="PLoS Genet.">
        <title>The complete genome sequence and comparative genome analysis of the high pathogenicity Yersinia enterocolitica strain 8081.</title>
        <authorList>
            <person name="Thomson N.R."/>
            <person name="Howard S."/>
            <person name="Wren B.W."/>
            <person name="Holden M.T.G."/>
            <person name="Crossman L."/>
            <person name="Challis G.L."/>
            <person name="Churcher C."/>
            <person name="Mungall K."/>
            <person name="Brooks K."/>
            <person name="Chillingworth T."/>
            <person name="Feltwell T."/>
            <person name="Abdellah Z."/>
            <person name="Hauser H."/>
            <person name="Jagels K."/>
            <person name="Maddison M."/>
            <person name="Moule S."/>
            <person name="Sanders M."/>
            <person name="Whitehead S."/>
            <person name="Quail M.A."/>
            <person name="Dougan G."/>
            <person name="Parkhill J."/>
            <person name="Prentice M.B."/>
        </authorList>
    </citation>
    <scope>NUCLEOTIDE SEQUENCE [LARGE SCALE GENOMIC DNA]</scope>
    <source>
        <strain evidence="10">NCTC 13174 / 8081</strain>
    </source>
</reference>
<accession>A1JMR3</accession>
<dbReference type="EMBL" id="AM286415">
    <property type="protein sequence ID" value="CAL12107.1"/>
    <property type="molecule type" value="Genomic_DNA"/>
</dbReference>
<dbReference type="PANTHER" id="PTHR42718">
    <property type="entry name" value="MAJOR FACILITATOR SUPERFAMILY MULTIDRUG TRANSPORTER MFSC"/>
    <property type="match status" value="1"/>
</dbReference>
<dbReference type="InterPro" id="IPR011701">
    <property type="entry name" value="MFS"/>
</dbReference>
<dbReference type="eggNOG" id="COG2814">
    <property type="taxonomic scope" value="Bacteria"/>
</dbReference>
<organism evidence="9 10">
    <name type="scientific">Yersinia enterocolitica serotype O:8 / biotype 1B (strain NCTC 13174 / 8081)</name>
    <dbReference type="NCBI Taxonomy" id="393305"/>
    <lineage>
        <taxon>Bacteria</taxon>
        <taxon>Pseudomonadati</taxon>
        <taxon>Pseudomonadota</taxon>
        <taxon>Gammaproteobacteria</taxon>
        <taxon>Enterobacterales</taxon>
        <taxon>Yersiniaceae</taxon>
        <taxon>Yersinia</taxon>
    </lineage>
</organism>
<dbReference type="OrthoDB" id="9812221at2"/>
<gene>
    <name evidence="9" type="ordered locus">YE2029</name>
</gene>
<protein>
    <submittedName>
        <fullName evidence="9">Membrane transport protein</fullName>
    </submittedName>
</protein>
<feature type="transmembrane region" description="Helical" evidence="7">
    <location>
        <begin position="247"/>
        <end position="267"/>
    </location>
</feature>
<evidence type="ECO:0000313" key="9">
    <source>
        <dbReference type="EMBL" id="CAL12107.1"/>
    </source>
</evidence>
<evidence type="ECO:0000256" key="4">
    <source>
        <dbReference type="ARBA" id="ARBA00022692"/>
    </source>
</evidence>
<dbReference type="PATRIC" id="fig|393305.7.peg.2195"/>
<feature type="transmembrane region" description="Helical" evidence="7">
    <location>
        <begin position="184"/>
        <end position="203"/>
    </location>
</feature>
<keyword evidence="2" id="KW-0813">Transport</keyword>
<evidence type="ECO:0000256" key="7">
    <source>
        <dbReference type="SAM" id="Phobius"/>
    </source>
</evidence>
<evidence type="ECO:0000313" key="10">
    <source>
        <dbReference type="Proteomes" id="UP000000642"/>
    </source>
</evidence>
<feature type="transmembrane region" description="Helical" evidence="7">
    <location>
        <begin position="215"/>
        <end position="235"/>
    </location>
</feature>
<dbReference type="GO" id="GO:0022857">
    <property type="term" value="F:transmembrane transporter activity"/>
    <property type="evidence" value="ECO:0007669"/>
    <property type="project" value="InterPro"/>
</dbReference>
<evidence type="ECO:0000256" key="2">
    <source>
        <dbReference type="ARBA" id="ARBA00022448"/>
    </source>
</evidence>
<evidence type="ECO:0000256" key="6">
    <source>
        <dbReference type="ARBA" id="ARBA00023136"/>
    </source>
</evidence>
<feature type="transmembrane region" description="Helical" evidence="7">
    <location>
        <begin position="422"/>
        <end position="442"/>
    </location>
</feature>
<feature type="transmembrane region" description="Helical" evidence="7">
    <location>
        <begin position="72"/>
        <end position="91"/>
    </location>
</feature>
<dbReference type="Pfam" id="PF07690">
    <property type="entry name" value="MFS_1"/>
    <property type="match status" value="1"/>
</dbReference>
<feature type="transmembrane region" description="Helical" evidence="7">
    <location>
        <begin position="287"/>
        <end position="306"/>
    </location>
</feature>
<dbReference type="HOGENOM" id="CLU_000960_28_0_6"/>
<evidence type="ECO:0000256" key="5">
    <source>
        <dbReference type="ARBA" id="ARBA00022989"/>
    </source>
</evidence>
<dbReference type="SUPFAM" id="SSF103473">
    <property type="entry name" value="MFS general substrate transporter"/>
    <property type="match status" value="1"/>
</dbReference>
<feature type="transmembrane region" description="Helical" evidence="7">
    <location>
        <begin position="123"/>
        <end position="144"/>
    </location>
</feature>
<dbReference type="InterPro" id="IPR020846">
    <property type="entry name" value="MFS_dom"/>
</dbReference>
<dbReference type="PROSITE" id="PS50850">
    <property type="entry name" value="MFS"/>
    <property type="match status" value="1"/>
</dbReference>
<keyword evidence="3" id="KW-1003">Cell membrane</keyword>
<keyword evidence="6 7" id="KW-0472">Membrane</keyword>
<keyword evidence="4 7" id="KW-0812">Transmembrane</keyword>
<dbReference type="InterPro" id="IPR036259">
    <property type="entry name" value="MFS_trans_sf"/>
</dbReference>
<evidence type="ECO:0000259" key="8">
    <source>
        <dbReference type="PROSITE" id="PS50850"/>
    </source>
</evidence>